<evidence type="ECO:0000256" key="3">
    <source>
        <dbReference type="ARBA" id="ARBA00022475"/>
    </source>
</evidence>
<keyword evidence="6 7" id="KW-0472">Membrane</keyword>
<comment type="caution">
    <text evidence="9">The sequence shown here is derived from an EMBL/GenBank/DDBJ whole genome shotgun (WGS) entry which is preliminary data.</text>
</comment>
<dbReference type="PANTHER" id="PTHR30353">
    <property type="entry name" value="INNER MEMBRANE PROTEIN DEDA-RELATED"/>
    <property type="match status" value="1"/>
</dbReference>
<comment type="subcellular location">
    <subcellularLocation>
        <location evidence="1 7">Cell membrane</location>
        <topology evidence="1 7">Multi-pass membrane protein</topology>
    </subcellularLocation>
</comment>
<evidence type="ECO:0000313" key="10">
    <source>
        <dbReference type="Proteomes" id="UP000800981"/>
    </source>
</evidence>
<feature type="transmembrane region" description="Helical" evidence="7">
    <location>
        <begin position="191"/>
        <end position="209"/>
    </location>
</feature>
<dbReference type="Proteomes" id="UP000800981">
    <property type="component" value="Unassembled WGS sequence"/>
</dbReference>
<proteinExistence type="inferred from homology"/>
<feature type="transmembrane region" description="Helical" evidence="7">
    <location>
        <begin position="129"/>
        <end position="150"/>
    </location>
</feature>
<keyword evidence="4 7" id="KW-0812">Transmembrane</keyword>
<keyword evidence="10" id="KW-1185">Reference proteome</keyword>
<evidence type="ECO:0000256" key="5">
    <source>
        <dbReference type="ARBA" id="ARBA00022989"/>
    </source>
</evidence>
<gene>
    <name evidence="9" type="ORF">G9H71_17655</name>
</gene>
<name>A0ABX0GYD5_9ACTN</name>
<protein>
    <submittedName>
        <fullName evidence="9">DedA family protein</fullName>
    </submittedName>
</protein>
<comment type="similarity">
    <text evidence="2 7">Belongs to the DedA family.</text>
</comment>
<feature type="transmembrane region" description="Helical" evidence="7">
    <location>
        <begin position="26"/>
        <end position="50"/>
    </location>
</feature>
<organism evidence="9 10">
    <name type="scientific">Motilibacter deserti</name>
    <dbReference type="NCBI Taxonomy" id="2714956"/>
    <lineage>
        <taxon>Bacteria</taxon>
        <taxon>Bacillati</taxon>
        <taxon>Actinomycetota</taxon>
        <taxon>Actinomycetes</taxon>
        <taxon>Motilibacterales</taxon>
        <taxon>Motilibacteraceae</taxon>
        <taxon>Motilibacter</taxon>
    </lineage>
</organism>
<feature type="domain" description="VTT" evidence="8">
    <location>
        <begin position="50"/>
        <end position="176"/>
    </location>
</feature>
<reference evidence="9 10" key="1">
    <citation type="submission" date="2020-03" db="EMBL/GenBank/DDBJ databases">
        <title>Two novel Motilibacter sp.</title>
        <authorList>
            <person name="Liu S."/>
        </authorList>
    </citation>
    <scope>NUCLEOTIDE SEQUENCE [LARGE SCALE GENOMIC DNA]</scope>
    <source>
        <strain evidence="9 10">E257</strain>
    </source>
</reference>
<evidence type="ECO:0000256" key="7">
    <source>
        <dbReference type="RuleBase" id="RU367016"/>
    </source>
</evidence>
<evidence type="ECO:0000313" key="9">
    <source>
        <dbReference type="EMBL" id="NHC15610.1"/>
    </source>
</evidence>
<dbReference type="EMBL" id="JAANNP010000041">
    <property type="protein sequence ID" value="NHC15610.1"/>
    <property type="molecule type" value="Genomic_DNA"/>
</dbReference>
<feature type="transmembrane region" description="Helical" evidence="7">
    <location>
        <begin position="157"/>
        <end position="179"/>
    </location>
</feature>
<evidence type="ECO:0000256" key="2">
    <source>
        <dbReference type="ARBA" id="ARBA00010792"/>
    </source>
</evidence>
<dbReference type="PANTHER" id="PTHR30353:SF0">
    <property type="entry name" value="TRANSMEMBRANE PROTEIN"/>
    <property type="match status" value="1"/>
</dbReference>
<dbReference type="InterPro" id="IPR032818">
    <property type="entry name" value="DedA-like"/>
</dbReference>
<evidence type="ECO:0000256" key="6">
    <source>
        <dbReference type="ARBA" id="ARBA00023136"/>
    </source>
</evidence>
<accession>A0ABX0GYD5</accession>
<evidence type="ECO:0000256" key="1">
    <source>
        <dbReference type="ARBA" id="ARBA00004651"/>
    </source>
</evidence>
<dbReference type="Pfam" id="PF09335">
    <property type="entry name" value="VTT_dom"/>
    <property type="match status" value="1"/>
</dbReference>
<sequence>MLAASAVDTVALGPDWLDPTNVVETFGAYAFLAVVLVIFAECGLLIGFFLPGDSLLFMTGVFIASGSIDTPLWVACIVLAVSAVVGNLVGYAIGWRAGPAIFDKPESKLFKPKHVAKTHEFFEKYGFKAIFLARFVPIVRTFITVMAGVGRMDTRSYVAVSAVGGVVWAAGITALGFALGDIDFIREHIEGAIIVIVLISVIPMVVEAYRARRKVSAELP</sequence>
<keyword evidence="3 7" id="KW-1003">Cell membrane</keyword>
<feature type="transmembrane region" description="Helical" evidence="7">
    <location>
        <begin position="71"/>
        <end position="93"/>
    </location>
</feature>
<evidence type="ECO:0000259" key="8">
    <source>
        <dbReference type="Pfam" id="PF09335"/>
    </source>
</evidence>
<dbReference type="InterPro" id="IPR032816">
    <property type="entry name" value="VTT_dom"/>
</dbReference>
<evidence type="ECO:0000256" key="4">
    <source>
        <dbReference type="ARBA" id="ARBA00022692"/>
    </source>
</evidence>
<dbReference type="RefSeq" id="WP_166284110.1">
    <property type="nucleotide sequence ID" value="NZ_JAANNP010000041.1"/>
</dbReference>
<keyword evidence="5 7" id="KW-1133">Transmembrane helix</keyword>